<evidence type="ECO:0008006" key="4">
    <source>
        <dbReference type="Google" id="ProtNLM"/>
    </source>
</evidence>
<reference evidence="2 3" key="1">
    <citation type="submission" date="2019-05" db="EMBL/GenBank/DDBJ databases">
        <title>Georgenia *** sp. nov., and Georgenia *** sp. nov., isolated from the intestinal contents of plateau pika (Ochotona curzoniae) in the Qinghai-Tibet plateau of China.</title>
        <authorList>
            <person name="Tian Z."/>
        </authorList>
    </citation>
    <scope>NUCLEOTIDE SEQUENCE [LARGE SCALE GENOMIC DNA]</scope>
    <source>
        <strain evidence="2 3">Z294</strain>
    </source>
</reference>
<dbReference type="RefSeq" id="WP_139948906.1">
    <property type="nucleotide sequence ID" value="NZ_CP040899.1"/>
</dbReference>
<proteinExistence type="predicted"/>
<accession>A0ABX5VP68</accession>
<evidence type="ECO:0000256" key="1">
    <source>
        <dbReference type="SAM" id="MobiDB-lite"/>
    </source>
</evidence>
<protein>
    <recommendedName>
        <fullName evidence="4">Lipoprotein</fullName>
    </recommendedName>
</protein>
<dbReference type="EMBL" id="CP040899">
    <property type="protein sequence ID" value="QDB80013.1"/>
    <property type="molecule type" value="Genomic_DNA"/>
</dbReference>
<gene>
    <name evidence="2" type="ORF">FE251_11955</name>
</gene>
<keyword evidence="3" id="KW-1185">Reference proteome</keyword>
<name>A0ABX5VP68_9MICO</name>
<evidence type="ECO:0000313" key="2">
    <source>
        <dbReference type="EMBL" id="QDB80013.1"/>
    </source>
</evidence>
<organism evidence="2 3">
    <name type="scientific">Georgenia wutianyii</name>
    <dbReference type="NCBI Taxonomy" id="2585135"/>
    <lineage>
        <taxon>Bacteria</taxon>
        <taxon>Bacillati</taxon>
        <taxon>Actinomycetota</taxon>
        <taxon>Actinomycetes</taxon>
        <taxon>Micrococcales</taxon>
        <taxon>Bogoriellaceae</taxon>
        <taxon>Georgenia</taxon>
    </lineage>
</organism>
<sequence length="171" mass="18200">MAITLTAGCSSQSDGTPEEVPSTEQTATEEATDDHEGLLDSMAEEQASARAEYEAQITVMGALVLTPETSLILDDGTCLPLIPQQNLHDRIYPLTDEPQVQVLDASGAIVGTAQIERRLNSNEDACMFYFETRVPPGGGYYTAIVESITTDAVAESEAANGLITFNLAEGI</sequence>
<feature type="region of interest" description="Disordered" evidence="1">
    <location>
        <begin position="1"/>
        <end position="35"/>
    </location>
</feature>
<dbReference type="Proteomes" id="UP000313948">
    <property type="component" value="Chromosome"/>
</dbReference>
<evidence type="ECO:0000313" key="3">
    <source>
        <dbReference type="Proteomes" id="UP000313948"/>
    </source>
</evidence>